<reference evidence="2 3" key="1">
    <citation type="submission" date="2017-01" db="EMBL/GenBank/DDBJ databases">
        <authorList>
            <person name="Mah S.A."/>
            <person name="Swanson W.J."/>
            <person name="Moy G.W."/>
            <person name="Vacquier V.D."/>
        </authorList>
    </citation>
    <scope>NUCLEOTIDE SEQUENCE [LARGE SCALE GENOMIC DNA]</scope>
    <source>
        <strain evidence="2 3">CPCC 203464</strain>
    </source>
</reference>
<sequence>GSVITDVAIPPPLDTVISSAVDFTRSIPLDDLTTVVSELGKAFDGRGDDLSRLIDSLSHLSQAGYDNLPQTVSLIRDSDVVLGTQADQSDSILDWSHNIDLVAAQLQSGDPDLRRLLTTGNLSATQLSALLQRSGGDATTAIRNLATDVRTISPTFDRVSPPFAQLSTLSSHTQTTAPGDSTIHFGAVLETNNPPSCTYGYEGTQQIIDDVKKKNPAFNIDYDDFPFNTAANCDVAQGNPTDVRGAGRAVLSDPSIPQPWDKTPKKDPDTLNLNPLATQLATLLGVHPTGSSS</sequence>
<dbReference type="PANTHER" id="PTHR33371">
    <property type="entry name" value="INTERMEMBRANE PHOSPHOLIPID TRANSPORT SYSTEM BINDING PROTEIN MLAD-RELATED"/>
    <property type="match status" value="1"/>
</dbReference>
<dbReference type="EMBL" id="FTNT01000019">
    <property type="protein sequence ID" value="SIS23939.1"/>
    <property type="molecule type" value="Genomic_DNA"/>
</dbReference>
<evidence type="ECO:0000256" key="1">
    <source>
        <dbReference type="SAM" id="MobiDB-lite"/>
    </source>
</evidence>
<organism evidence="2 3">
    <name type="scientific">Williamsia sterculiae</name>
    <dbReference type="NCBI Taxonomy" id="1344003"/>
    <lineage>
        <taxon>Bacteria</taxon>
        <taxon>Bacillati</taxon>
        <taxon>Actinomycetota</taxon>
        <taxon>Actinomycetes</taxon>
        <taxon>Mycobacteriales</taxon>
        <taxon>Nocardiaceae</taxon>
        <taxon>Williamsia</taxon>
    </lineage>
</organism>
<gene>
    <name evidence="2" type="ORF">SAMN05445060_4210</name>
</gene>
<keyword evidence="3" id="KW-1185">Reference proteome</keyword>
<name>A0A1N7HGE3_9NOCA</name>
<evidence type="ECO:0000313" key="3">
    <source>
        <dbReference type="Proteomes" id="UP000186218"/>
    </source>
</evidence>
<feature type="region of interest" description="Disordered" evidence="1">
    <location>
        <begin position="249"/>
        <end position="269"/>
    </location>
</feature>
<feature type="non-terminal residue" evidence="2">
    <location>
        <position position="1"/>
    </location>
</feature>
<dbReference type="STRING" id="1344003.SAMN05445060_4210"/>
<dbReference type="InterPro" id="IPR052336">
    <property type="entry name" value="MlaD_Phospholipid_Transporter"/>
</dbReference>
<dbReference type="Proteomes" id="UP000186218">
    <property type="component" value="Unassembled WGS sequence"/>
</dbReference>
<dbReference type="OrthoDB" id="4741753at2"/>
<dbReference type="GO" id="GO:0005576">
    <property type="term" value="C:extracellular region"/>
    <property type="evidence" value="ECO:0007669"/>
    <property type="project" value="TreeGrafter"/>
</dbReference>
<dbReference type="RefSeq" id="WP_076482984.1">
    <property type="nucleotide sequence ID" value="NZ_FTNT01000019.1"/>
</dbReference>
<dbReference type="PANTHER" id="PTHR33371:SF16">
    <property type="entry name" value="MCE-FAMILY PROTEIN MCE3F"/>
    <property type="match status" value="1"/>
</dbReference>
<protein>
    <submittedName>
        <fullName evidence="2">Phospholipid/cholesterol/gamma-HCH transport system substrate-binding protein</fullName>
    </submittedName>
</protein>
<accession>A0A1N7HGE3</accession>
<evidence type="ECO:0000313" key="2">
    <source>
        <dbReference type="EMBL" id="SIS23939.1"/>
    </source>
</evidence>
<dbReference type="AlphaFoldDB" id="A0A1N7HGE3"/>
<proteinExistence type="predicted"/>